<reference evidence="7" key="1">
    <citation type="submission" date="2016-10" db="EMBL/GenBank/DDBJ databases">
        <authorList>
            <person name="Benchimol M."/>
            <person name="Almeida L.G."/>
            <person name="Vasconcelos A.T."/>
            <person name="Perreira-Neves A."/>
            <person name="Rosa I.A."/>
            <person name="Tasca T."/>
            <person name="Bogo M.R."/>
            <person name="de Souza W."/>
        </authorList>
    </citation>
    <scope>NUCLEOTIDE SEQUENCE [LARGE SCALE GENOMIC DNA]</scope>
    <source>
        <strain evidence="7">K</strain>
    </source>
</reference>
<keyword evidence="3" id="KW-0813">Transport</keyword>
<dbReference type="Pfam" id="PF05743">
    <property type="entry name" value="UEV"/>
    <property type="match status" value="1"/>
</dbReference>
<dbReference type="InterPro" id="IPR017916">
    <property type="entry name" value="SB_dom"/>
</dbReference>
<evidence type="ECO:0008006" key="9">
    <source>
        <dbReference type="Google" id="ProtNLM"/>
    </source>
</evidence>
<accession>A0A1J4JA71</accession>
<sequence>MISKQDLFQGTTFNAQLQGAIYTDIVAMREWFPTIYPYQYQYPQYIAVLLQGTVQITIGGQDCPLPLSMVLPPNFPDLPPYATIPIPPGFPLKPSNGLQPNGTINTACFFQWIPRKSRLAQYVNAIIQYLSSNPPFTMADGLRLTPPKTSAPSSQGGSQYGGMQQQYPNQYQNQYSQYPNQYPQQSMPPKPQVNLAEIQEQAVVEAMSIVDDLNRKIMANEHQIMENKLVCDMADIINDVQTILNDHVSKSKEELKSLNAQPLPEVPIDPEIEQQLETRAKEETYDEVKEVLRETFLAQAITVDEYFQTVRDISKNHFRQVLLPSMSS</sequence>
<dbReference type="RefSeq" id="XP_068349201.1">
    <property type="nucleotide sequence ID" value="XM_068511657.1"/>
</dbReference>
<dbReference type="Proteomes" id="UP000179807">
    <property type="component" value="Unassembled WGS sequence"/>
</dbReference>
<feature type="region of interest" description="Disordered" evidence="4">
    <location>
        <begin position="140"/>
        <end position="165"/>
    </location>
</feature>
<dbReference type="GO" id="GO:0015031">
    <property type="term" value="P:protein transport"/>
    <property type="evidence" value="ECO:0007669"/>
    <property type="project" value="UniProtKB-UniRule"/>
</dbReference>
<comment type="caution">
    <text evidence="7">The sequence shown here is derived from an EMBL/GenBank/DDBJ whole genome shotgun (WGS) entry which is preliminary data.</text>
</comment>
<feature type="domain" description="UEV" evidence="6">
    <location>
        <begin position="1"/>
        <end position="140"/>
    </location>
</feature>
<dbReference type="EMBL" id="MLAK01001203">
    <property type="protein sequence ID" value="OHS96064.1"/>
    <property type="molecule type" value="Genomic_DNA"/>
</dbReference>
<dbReference type="PROSITE" id="PS51322">
    <property type="entry name" value="UEV"/>
    <property type="match status" value="1"/>
</dbReference>
<dbReference type="VEuPathDB" id="TrichDB:TRFO_37816"/>
<dbReference type="GO" id="GO:0000813">
    <property type="term" value="C:ESCRT I complex"/>
    <property type="evidence" value="ECO:0007669"/>
    <property type="project" value="TreeGrafter"/>
</dbReference>
<keyword evidence="3" id="KW-0653">Protein transport</keyword>
<proteinExistence type="inferred from homology"/>
<dbReference type="GeneID" id="94846361"/>
<keyword evidence="2" id="KW-0175">Coiled coil</keyword>
<feature type="domain" description="SB" evidence="5">
    <location>
        <begin position="269"/>
        <end position="328"/>
    </location>
</feature>
<organism evidence="7 8">
    <name type="scientific">Tritrichomonas foetus</name>
    <dbReference type="NCBI Taxonomy" id="1144522"/>
    <lineage>
        <taxon>Eukaryota</taxon>
        <taxon>Metamonada</taxon>
        <taxon>Parabasalia</taxon>
        <taxon>Tritrichomonadida</taxon>
        <taxon>Tritrichomonadidae</taxon>
        <taxon>Tritrichomonas</taxon>
    </lineage>
</organism>
<dbReference type="InterPro" id="IPR016135">
    <property type="entry name" value="UBQ-conjugating_enzyme/RWD"/>
</dbReference>
<dbReference type="CDD" id="cd11685">
    <property type="entry name" value="UEV_TSG101-like"/>
    <property type="match status" value="1"/>
</dbReference>
<feature type="compositionally biased region" description="Low complexity" evidence="4">
    <location>
        <begin position="153"/>
        <end position="165"/>
    </location>
</feature>
<evidence type="ECO:0000256" key="2">
    <source>
        <dbReference type="ARBA" id="ARBA00023054"/>
    </source>
</evidence>
<dbReference type="AlphaFoldDB" id="A0A1J4JA71"/>
<evidence type="ECO:0000313" key="8">
    <source>
        <dbReference type="Proteomes" id="UP000179807"/>
    </source>
</evidence>
<keyword evidence="8" id="KW-1185">Reference proteome</keyword>
<dbReference type="GO" id="GO:0008333">
    <property type="term" value="P:endosome to lysosome transport"/>
    <property type="evidence" value="ECO:0007669"/>
    <property type="project" value="TreeGrafter"/>
</dbReference>
<evidence type="ECO:0000259" key="5">
    <source>
        <dbReference type="PROSITE" id="PS51312"/>
    </source>
</evidence>
<dbReference type="PANTHER" id="PTHR23306">
    <property type="entry name" value="TUMOR SUSCEPTIBILITY GENE 101 PROTEIN-RELATED"/>
    <property type="match status" value="1"/>
</dbReference>
<dbReference type="PROSITE" id="PS51312">
    <property type="entry name" value="SB"/>
    <property type="match status" value="1"/>
</dbReference>
<dbReference type="InterPro" id="IPR008883">
    <property type="entry name" value="UEV_N"/>
</dbReference>
<name>A0A1J4JA71_9EUKA</name>
<comment type="similarity">
    <text evidence="1">Belongs to the ubiquitin-conjugating enzyme family. UEV subfamily.</text>
</comment>
<dbReference type="Gene3D" id="3.10.110.10">
    <property type="entry name" value="Ubiquitin Conjugating Enzyme"/>
    <property type="match status" value="1"/>
</dbReference>
<evidence type="ECO:0000256" key="3">
    <source>
        <dbReference type="PROSITE-ProRule" id="PRU00644"/>
    </source>
</evidence>
<dbReference type="GO" id="GO:0043130">
    <property type="term" value="F:ubiquitin binding"/>
    <property type="evidence" value="ECO:0007669"/>
    <property type="project" value="TreeGrafter"/>
</dbReference>
<evidence type="ECO:0000259" key="6">
    <source>
        <dbReference type="PROSITE" id="PS51322"/>
    </source>
</evidence>
<protein>
    <recommendedName>
        <fullName evidence="9">UEV domain-containing protein</fullName>
    </recommendedName>
</protein>
<evidence type="ECO:0000256" key="4">
    <source>
        <dbReference type="SAM" id="MobiDB-lite"/>
    </source>
</evidence>
<evidence type="ECO:0000256" key="1">
    <source>
        <dbReference type="ARBA" id="ARBA00009594"/>
    </source>
</evidence>
<dbReference type="SUPFAM" id="SSF54495">
    <property type="entry name" value="UBC-like"/>
    <property type="match status" value="1"/>
</dbReference>
<dbReference type="InterPro" id="IPR052070">
    <property type="entry name" value="ESCRT-I_UEV_domain"/>
</dbReference>
<evidence type="ECO:0000313" key="7">
    <source>
        <dbReference type="EMBL" id="OHS96064.1"/>
    </source>
</evidence>
<dbReference type="PANTHER" id="PTHR23306:SF3">
    <property type="entry name" value="TUMOR SUPPRESSOR PROTEIN 101"/>
    <property type="match status" value="1"/>
</dbReference>
<gene>
    <name evidence="7" type="ORF">TRFO_37816</name>
</gene>